<dbReference type="Pfam" id="PF00481">
    <property type="entry name" value="PP2C"/>
    <property type="match status" value="1"/>
</dbReference>
<dbReference type="Gene3D" id="3.60.40.10">
    <property type="entry name" value="PPM-type phosphatase domain"/>
    <property type="match status" value="1"/>
</dbReference>
<protein>
    <recommendedName>
        <fullName evidence="1">PPM-type phosphatase domain-containing protein</fullName>
    </recommendedName>
</protein>
<keyword evidence="3" id="KW-1185">Reference proteome</keyword>
<dbReference type="InterPro" id="IPR036457">
    <property type="entry name" value="PPM-type-like_dom_sf"/>
</dbReference>
<reference evidence="2" key="1">
    <citation type="submission" date="2019-09" db="EMBL/GenBank/DDBJ databases">
        <title>Draft genome information of white flower Hibiscus syriacus.</title>
        <authorList>
            <person name="Kim Y.-M."/>
        </authorList>
    </citation>
    <scope>NUCLEOTIDE SEQUENCE [LARGE SCALE GENOMIC DNA]</scope>
    <source>
        <strain evidence="2">YM2019G1</strain>
    </source>
</reference>
<dbReference type="SUPFAM" id="SSF81606">
    <property type="entry name" value="PP2C-like"/>
    <property type="match status" value="1"/>
</dbReference>
<proteinExistence type="predicted"/>
<evidence type="ECO:0000259" key="1">
    <source>
        <dbReference type="Pfam" id="PF00481"/>
    </source>
</evidence>
<gene>
    <name evidence="2" type="ORF">F3Y22_tig00012936pilonHSYRG00013</name>
</gene>
<accession>A0A6A3C2C7</accession>
<evidence type="ECO:0000313" key="2">
    <source>
        <dbReference type="EMBL" id="KAE8723153.1"/>
    </source>
</evidence>
<evidence type="ECO:0000313" key="3">
    <source>
        <dbReference type="Proteomes" id="UP000436088"/>
    </source>
</evidence>
<name>A0A6A3C2C7_HIBSY</name>
<dbReference type="Proteomes" id="UP000436088">
    <property type="component" value="Unassembled WGS sequence"/>
</dbReference>
<feature type="domain" description="PPM-type phosphatase" evidence="1">
    <location>
        <begin position="42"/>
        <end position="84"/>
    </location>
</feature>
<dbReference type="EMBL" id="VEPZ02000544">
    <property type="protein sequence ID" value="KAE8723153.1"/>
    <property type="molecule type" value="Genomic_DNA"/>
</dbReference>
<comment type="caution">
    <text evidence="2">The sequence shown here is derived from an EMBL/GenBank/DDBJ whole genome shotgun (WGS) entry which is preliminary data.</text>
</comment>
<organism evidence="2 3">
    <name type="scientific">Hibiscus syriacus</name>
    <name type="common">Rose of Sharon</name>
    <dbReference type="NCBI Taxonomy" id="106335"/>
    <lineage>
        <taxon>Eukaryota</taxon>
        <taxon>Viridiplantae</taxon>
        <taxon>Streptophyta</taxon>
        <taxon>Embryophyta</taxon>
        <taxon>Tracheophyta</taxon>
        <taxon>Spermatophyta</taxon>
        <taxon>Magnoliopsida</taxon>
        <taxon>eudicotyledons</taxon>
        <taxon>Gunneridae</taxon>
        <taxon>Pentapetalae</taxon>
        <taxon>rosids</taxon>
        <taxon>malvids</taxon>
        <taxon>Malvales</taxon>
        <taxon>Malvaceae</taxon>
        <taxon>Malvoideae</taxon>
        <taxon>Hibiscus</taxon>
    </lineage>
</organism>
<sequence>MRYMTMSLRTTPCERTLLGLTTLREKVGDASPFLTLNRITSLWDVMSSQCAVMMVRMELMQHNDPRRCSRSLVKEALQRNTCDNLTVFVVCFSPDPPPKIEIPRSYKRRSISAEGLDLLKGVLNND</sequence>
<dbReference type="AlphaFoldDB" id="A0A6A3C2C7"/>
<dbReference type="InterPro" id="IPR001932">
    <property type="entry name" value="PPM-type_phosphatase-like_dom"/>
</dbReference>